<feature type="compositionally biased region" description="Basic and acidic residues" evidence="1">
    <location>
        <begin position="13"/>
        <end position="46"/>
    </location>
</feature>
<organism evidence="2 3">
    <name type="scientific">Zhihengliuella salsuginis</name>
    <dbReference type="NCBI Taxonomy" id="578222"/>
    <lineage>
        <taxon>Bacteria</taxon>
        <taxon>Bacillati</taxon>
        <taxon>Actinomycetota</taxon>
        <taxon>Actinomycetes</taxon>
        <taxon>Micrococcales</taxon>
        <taxon>Micrococcaceae</taxon>
        <taxon>Zhihengliuella</taxon>
    </lineage>
</organism>
<keyword evidence="3" id="KW-1185">Reference proteome</keyword>
<comment type="caution">
    <text evidence="2">The sequence shown here is derived from an EMBL/GenBank/DDBJ whole genome shotgun (WGS) entry which is preliminary data.</text>
</comment>
<protein>
    <recommendedName>
        <fullName evidence="4">YfhD family protein</fullName>
    </recommendedName>
</protein>
<evidence type="ECO:0000256" key="1">
    <source>
        <dbReference type="SAM" id="MobiDB-lite"/>
    </source>
</evidence>
<feature type="region of interest" description="Disordered" evidence="1">
    <location>
        <begin position="1"/>
        <end position="59"/>
    </location>
</feature>
<evidence type="ECO:0008006" key="4">
    <source>
        <dbReference type="Google" id="ProtNLM"/>
    </source>
</evidence>
<name>A0ABQ3GNH3_9MICC</name>
<evidence type="ECO:0000313" key="2">
    <source>
        <dbReference type="EMBL" id="GHD13787.1"/>
    </source>
</evidence>
<proteinExistence type="predicted"/>
<dbReference type="EMBL" id="BMXK01000021">
    <property type="protein sequence ID" value="GHD13787.1"/>
    <property type="molecule type" value="Genomic_DNA"/>
</dbReference>
<dbReference type="Proteomes" id="UP000642819">
    <property type="component" value="Unassembled WGS sequence"/>
</dbReference>
<sequence>MHTQTEKQVGGHKYADKDFGSEALEHDHLDELQHHAEDEQHRKEAAAKSGFDAIRDDDE</sequence>
<accession>A0ABQ3GNH3</accession>
<dbReference type="RefSeq" id="WP_189351554.1">
    <property type="nucleotide sequence ID" value="NZ_BMXK01000021.1"/>
</dbReference>
<reference evidence="3" key="1">
    <citation type="journal article" date="2019" name="Int. J. Syst. Evol. Microbiol.">
        <title>The Global Catalogue of Microorganisms (GCM) 10K type strain sequencing project: providing services to taxonomists for standard genome sequencing and annotation.</title>
        <authorList>
            <consortium name="The Broad Institute Genomics Platform"/>
            <consortium name="The Broad Institute Genome Sequencing Center for Infectious Disease"/>
            <person name="Wu L."/>
            <person name="Ma J."/>
        </authorList>
    </citation>
    <scope>NUCLEOTIDE SEQUENCE [LARGE SCALE GENOMIC DNA]</scope>
    <source>
        <strain evidence="3">KCTC 19466</strain>
    </source>
</reference>
<gene>
    <name evidence="2" type="ORF">GCM10008096_30350</name>
</gene>
<evidence type="ECO:0000313" key="3">
    <source>
        <dbReference type="Proteomes" id="UP000642819"/>
    </source>
</evidence>